<name>A0A7Y0EL89_9CLOT</name>
<keyword evidence="3" id="KW-1185">Reference proteome</keyword>
<organism evidence="2 3">
    <name type="scientific">Clostridium muellerianum</name>
    <dbReference type="NCBI Taxonomy" id="2716538"/>
    <lineage>
        <taxon>Bacteria</taxon>
        <taxon>Bacillati</taxon>
        <taxon>Bacillota</taxon>
        <taxon>Clostridia</taxon>
        <taxon>Eubacteriales</taxon>
        <taxon>Clostridiaceae</taxon>
        <taxon>Clostridium</taxon>
    </lineage>
</organism>
<evidence type="ECO:0000259" key="1">
    <source>
        <dbReference type="SMART" id="SM00382"/>
    </source>
</evidence>
<dbReference type="SUPFAM" id="SSF52540">
    <property type="entry name" value="P-loop containing nucleoside triphosphate hydrolases"/>
    <property type="match status" value="1"/>
</dbReference>
<sequence>MSLKHSILELDIIDYSEDVYRIPPVRVNTLFPEPSRLEDLLLIDPFKSMLIDWVEDLDEMPAAVLLHGPAGCGKTTVARIISQMNEFIMYDDWQQSFGLERDNCKILYLNGSQIRQTGVASLKKALDIYMTATASCARTLLIIDESHDLTEVAVNLLKQATEMNAVRTRLHGQGGNILLLSTQAVIGDAQLMTRVFPIDCGKFDANQLMKYTLKCLNDAGVLYEEKEVRALWDKTGSPRGFLNMLNPIAKHSLKHGTKMDLKSIL</sequence>
<accession>A0A7Y0EL89</accession>
<dbReference type="SMART" id="SM00382">
    <property type="entry name" value="AAA"/>
    <property type="match status" value="1"/>
</dbReference>
<evidence type="ECO:0000313" key="3">
    <source>
        <dbReference type="Proteomes" id="UP000537131"/>
    </source>
</evidence>
<dbReference type="GO" id="GO:0005524">
    <property type="term" value="F:ATP binding"/>
    <property type="evidence" value="ECO:0007669"/>
    <property type="project" value="InterPro"/>
</dbReference>
<dbReference type="InterPro" id="IPR003593">
    <property type="entry name" value="AAA+_ATPase"/>
</dbReference>
<dbReference type="AlphaFoldDB" id="A0A7Y0EL89"/>
<dbReference type="Gene3D" id="3.40.50.300">
    <property type="entry name" value="P-loop containing nucleotide triphosphate hydrolases"/>
    <property type="match status" value="1"/>
</dbReference>
<reference evidence="2 3" key="1">
    <citation type="submission" date="2020-04" db="EMBL/GenBank/DDBJ databases">
        <authorList>
            <person name="Doyle D.A."/>
        </authorList>
    </citation>
    <scope>NUCLEOTIDE SEQUENCE [LARGE SCALE GENOMIC DNA]</scope>
    <source>
        <strain evidence="2 3">P21</strain>
    </source>
</reference>
<gene>
    <name evidence="2" type="ORF">HBE96_23345</name>
</gene>
<proteinExistence type="predicted"/>
<dbReference type="GO" id="GO:0016887">
    <property type="term" value="F:ATP hydrolysis activity"/>
    <property type="evidence" value="ECO:0007669"/>
    <property type="project" value="InterPro"/>
</dbReference>
<comment type="caution">
    <text evidence="2">The sequence shown here is derived from an EMBL/GenBank/DDBJ whole genome shotgun (WGS) entry which is preliminary data.</text>
</comment>
<feature type="domain" description="AAA+ ATPase" evidence="1">
    <location>
        <begin position="60"/>
        <end position="203"/>
    </location>
</feature>
<dbReference type="CDD" id="cd00009">
    <property type="entry name" value="AAA"/>
    <property type="match status" value="1"/>
</dbReference>
<evidence type="ECO:0000313" key="2">
    <source>
        <dbReference type="EMBL" id="NMM65516.1"/>
    </source>
</evidence>
<dbReference type="Proteomes" id="UP000537131">
    <property type="component" value="Unassembled WGS sequence"/>
</dbReference>
<dbReference type="RefSeq" id="WP_169300094.1">
    <property type="nucleotide sequence ID" value="NZ_JABBNI010000065.1"/>
</dbReference>
<dbReference type="EMBL" id="JABBNI010000065">
    <property type="protein sequence ID" value="NMM65516.1"/>
    <property type="molecule type" value="Genomic_DNA"/>
</dbReference>
<dbReference type="Pfam" id="PF00004">
    <property type="entry name" value="AAA"/>
    <property type="match status" value="1"/>
</dbReference>
<protein>
    <submittedName>
        <fullName evidence="2">AAA family ATPase</fullName>
    </submittedName>
</protein>
<dbReference type="InterPro" id="IPR003959">
    <property type="entry name" value="ATPase_AAA_core"/>
</dbReference>
<dbReference type="InterPro" id="IPR027417">
    <property type="entry name" value="P-loop_NTPase"/>
</dbReference>
<reference evidence="2 3" key="2">
    <citation type="submission" date="2020-06" db="EMBL/GenBank/DDBJ databases">
        <title>Complete Genome Sequence of Clostridium muelleri sp. nov. P21T, an Acid-Alcohol Producing Acetogen Isolated from Old Hay.</title>
        <authorList>
            <person name="Duncan K.E."/>
            <person name="Tanner R.S."/>
        </authorList>
    </citation>
    <scope>NUCLEOTIDE SEQUENCE [LARGE SCALE GENOMIC DNA]</scope>
    <source>
        <strain evidence="2 3">P21</strain>
    </source>
</reference>